<evidence type="ECO:0000256" key="4">
    <source>
        <dbReference type="ARBA" id="ARBA00011881"/>
    </source>
</evidence>
<keyword evidence="12" id="KW-1185">Reference proteome</keyword>
<reference evidence="11" key="1">
    <citation type="submission" date="2022-01" db="EMBL/GenBank/DDBJ databases">
        <authorList>
            <person name="King R."/>
        </authorList>
    </citation>
    <scope>NUCLEOTIDE SEQUENCE</scope>
</reference>
<evidence type="ECO:0000256" key="1">
    <source>
        <dbReference type="ARBA" id="ARBA00000721"/>
    </source>
</evidence>
<feature type="region of interest" description="Disordered" evidence="8">
    <location>
        <begin position="151"/>
        <end position="171"/>
    </location>
</feature>
<reference evidence="11" key="2">
    <citation type="submission" date="2022-10" db="EMBL/GenBank/DDBJ databases">
        <authorList>
            <consortium name="ENA_rothamsted_submissions"/>
            <consortium name="culmorum"/>
            <person name="King R."/>
        </authorList>
    </citation>
    <scope>NUCLEOTIDE SEQUENCE</scope>
</reference>
<evidence type="ECO:0000313" key="12">
    <source>
        <dbReference type="Proteomes" id="UP001153737"/>
    </source>
</evidence>
<gene>
    <name evidence="11" type="ORF">PHAECO_LOCUS6595</name>
</gene>
<dbReference type="SUPFAM" id="SSF82171">
    <property type="entry name" value="DPP6 N-terminal domain-like"/>
    <property type="match status" value="1"/>
</dbReference>
<dbReference type="AlphaFoldDB" id="A0A9P0DNR4"/>
<dbReference type="PANTHER" id="PTHR42776">
    <property type="entry name" value="SERINE PEPTIDASE S9 FAMILY MEMBER"/>
    <property type="match status" value="1"/>
</dbReference>
<evidence type="ECO:0000256" key="3">
    <source>
        <dbReference type="ARBA" id="ARBA00010040"/>
    </source>
</evidence>
<evidence type="ECO:0000256" key="2">
    <source>
        <dbReference type="ARBA" id="ARBA00004496"/>
    </source>
</evidence>
<dbReference type="Proteomes" id="UP001153737">
    <property type="component" value="Chromosome 2"/>
</dbReference>
<evidence type="ECO:0000259" key="10">
    <source>
        <dbReference type="Pfam" id="PF19283"/>
    </source>
</evidence>
<dbReference type="PANTHER" id="PTHR42776:SF4">
    <property type="entry name" value="ACYLAMINO-ACID-RELEASING ENZYME"/>
    <property type="match status" value="1"/>
</dbReference>
<dbReference type="EMBL" id="OU896708">
    <property type="protein sequence ID" value="CAH1156028.1"/>
    <property type="molecule type" value="Genomic_DNA"/>
</dbReference>
<comment type="catalytic activity">
    <reaction evidence="1">
        <text>Cleavage of an N-acetyl or N-formyl amino acid from the N-terminus of a polypeptide.</text>
        <dbReference type="EC" id="3.4.19.1"/>
    </reaction>
</comment>
<dbReference type="Pfam" id="PF19283">
    <property type="entry name" value="APEH_N"/>
    <property type="match status" value="1"/>
</dbReference>
<sequence length="705" mass="78327">MSPKVDKFVKTYKTLAQIPAITGGRIRSDGIISSLWSQRNLERGKTSKFMREFFTKDLIKLAETSPVDVSTEVLSRNSPSEKFRAVLRDIDSKQYLEVWQENNNIRTVDLGALDLHGSVYSDVEFTSFEWSPDEKKILYVAEKKSKKSEPFYKRKAPASDKEKEGGSGDEEKLIGEEYTFEQDWGEQLVGKKLSVIAEYNVENDMVEVLKGVPDGVFIAQIKYSPDGSYIIGVAYNLEPRKLGLIYCSNRPSTVFTLDFEGTYFELPLVGVALKSPIFTPDGGSIIWLQRKTGGPHASCMQLVKTELPLTANSVGKVVVDMVETEISIEGGKPFFGLYNTGFLKRPWASHNRLLVNTNQKYTLNSYVINIDNGAITELPFQNGSQVILDVFEDKILATRRNFLKPDQLVIGQLPEPGNETHITWNELTATETVPCLENCMYEYLDLVSKGDGFNIFNAIYVGPKTGQEKTVPLVVWPHGGPHSAFANFFFLEAAISLYFGHALLLVNFRGSLGSGQASVDFLPGRIGASDVADCVLATDAALERFPWLDGARVALKGGSHGGFLVAHLSGQHPDKYRAVVARNPVIDVASMSIISDIPDWCYVEAGKEYSQEGEIDNEILTEMRKVSPIVHAHKVKAPTLLLIGSKDLRVPASQGTDYYLRLKANGVTTRMNLYEDNHPLGTVPNEMDTIINSLLWIDTHLGIEN</sequence>
<evidence type="ECO:0000256" key="7">
    <source>
        <dbReference type="ARBA" id="ARBA00022801"/>
    </source>
</evidence>
<dbReference type="Gene3D" id="3.40.50.1820">
    <property type="entry name" value="alpha/beta hydrolase"/>
    <property type="match status" value="1"/>
</dbReference>
<dbReference type="GO" id="GO:0004252">
    <property type="term" value="F:serine-type endopeptidase activity"/>
    <property type="evidence" value="ECO:0007669"/>
    <property type="project" value="TreeGrafter"/>
</dbReference>
<keyword evidence="6" id="KW-0963">Cytoplasm</keyword>
<name>A0A9P0DNR4_PHACE</name>
<dbReference type="GO" id="GO:0005737">
    <property type="term" value="C:cytoplasm"/>
    <property type="evidence" value="ECO:0007669"/>
    <property type="project" value="UniProtKB-SubCell"/>
</dbReference>
<dbReference type="OrthoDB" id="416344at2759"/>
<evidence type="ECO:0000313" key="11">
    <source>
        <dbReference type="EMBL" id="CAH1156028.1"/>
    </source>
</evidence>
<feature type="domain" description="Acylamino-acid-releasing enzyme N-terminal" evidence="10">
    <location>
        <begin position="63"/>
        <end position="427"/>
    </location>
</feature>
<accession>A0A9P0DNR4</accession>
<dbReference type="EC" id="3.4.19.1" evidence="5"/>
<dbReference type="InterPro" id="IPR029058">
    <property type="entry name" value="AB_hydrolase_fold"/>
</dbReference>
<dbReference type="InterPro" id="IPR045550">
    <property type="entry name" value="AARE_N"/>
</dbReference>
<organism evidence="11 12">
    <name type="scientific">Phaedon cochleariae</name>
    <name type="common">Mustard beetle</name>
    <dbReference type="NCBI Taxonomy" id="80249"/>
    <lineage>
        <taxon>Eukaryota</taxon>
        <taxon>Metazoa</taxon>
        <taxon>Ecdysozoa</taxon>
        <taxon>Arthropoda</taxon>
        <taxon>Hexapoda</taxon>
        <taxon>Insecta</taxon>
        <taxon>Pterygota</taxon>
        <taxon>Neoptera</taxon>
        <taxon>Endopterygota</taxon>
        <taxon>Coleoptera</taxon>
        <taxon>Polyphaga</taxon>
        <taxon>Cucujiformia</taxon>
        <taxon>Chrysomeloidea</taxon>
        <taxon>Chrysomelidae</taxon>
        <taxon>Chrysomelinae</taxon>
        <taxon>Chrysomelini</taxon>
        <taxon>Phaedon</taxon>
    </lineage>
</organism>
<protein>
    <recommendedName>
        <fullName evidence="5">acylaminoacyl-peptidase</fullName>
        <ecNumber evidence="5">3.4.19.1</ecNumber>
    </recommendedName>
</protein>
<dbReference type="GO" id="GO:0006508">
    <property type="term" value="P:proteolysis"/>
    <property type="evidence" value="ECO:0007669"/>
    <property type="project" value="InterPro"/>
</dbReference>
<evidence type="ECO:0000256" key="6">
    <source>
        <dbReference type="ARBA" id="ARBA00022490"/>
    </source>
</evidence>
<proteinExistence type="inferred from homology"/>
<comment type="subunit">
    <text evidence="4">Homotetramer.</text>
</comment>
<dbReference type="SUPFAM" id="SSF53474">
    <property type="entry name" value="alpha/beta-Hydrolases"/>
    <property type="match status" value="1"/>
</dbReference>
<comment type="similarity">
    <text evidence="3">Belongs to the peptidase S9C family.</text>
</comment>
<keyword evidence="7" id="KW-0378">Hydrolase</keyword>
<comment type="subcellular location">
    <subcellularLocation>
        <location evidence="2">Cytoplasm</location>
    </subcellularLocation>
</comment>
<feature type="domain" description="Peptidase S9 prolyl oligopeptidase catalytic" evidence="9">
    <location>
        <begin position="498"/>
        <end position="702"/>
    </location>
</feature>
<evidence type="ECO:0000256" key="8">
    <source>
        <dbReference type="SAM" id="MobiDB-lite"/>
    </source>
</evidence>
<evidence type="ECO:0000256" key="5">
    <source>
        <dbReference type="ARBA" id="ARBA00012917"/>
    </source>
</evidence>
<evidence type="ECO:0000259" key="9">
    <source>
        <dbReference type="Pfam" id="PF00326"/>
    </source>
</evidence>
<dbReference type="GO" id="GO:0008242">
    <property type="term" value="F:omega peptidase activity"/>
    <property type="evidence" value="ECO:0007669"/>
    <property type="project" value="UniProtKB-EC"/>
</dbReference>
<dbReference type="Pfam" id="PF00326">
    <property type="entry name" value="Peptidase_S9"/>
    <property type="match status" value="1"/>
</dbReference>
<dbReference type="InterPro" id="IPR001375">
    <property type="entry name" value="Peptidase_S9_cat"/>
</dbReference>